<proteinExistence type="predicted"/>
<organism evidence="2 3">
    <name type="scientific">Haemaphysalis longicornis</name>
    <name type="common">Bush tick</name>
    <dbReference type="NCBI Taxonomy" id="44386"/>
    <lineage>
        <taxon>Eukaryota</taxon>
        <taxon>Metazoa</taxon>
        <taxon>Ecdysozoa</taxon>
        <taxon>Arthropoda</taxon>
        <taxon>Chelicerata</taxon>
        <taxon>Arachnida</taxon>
        <taxon>Acari</taxon>
        <taxon>Parasitiformes</taxon>
        <taxon>Ixodida</taxon>
        <taxon>Ixodoidea</taxon>
        <taxon>Ixodidae</taxon>
        <taxon>Haemaphysalinae</taxon>
        <taxon>Haemaphysalis</taxon>
    </lineage>
</organism>
<evidence type="ECO:0000313" key="2">
    <source>
        <dbReference type="EMBL" id="KAH9371830.1"/>
    </source>
</evidence>
<keyword evidence="3" id="KW-1185">Reference proteome</keyword>
<gene>
    <name evidence="2" type="ORF">HPB48_022669</name>
</gene>
<feature type="region of interest" description="Disordered" evidence="1">
    <location>
        <begin position="79"/>
        <end position="109"/>
    </location>
</feature>
<dbReference type="VEuPathDB" id="VectorBase:HLOH_063253"/>
<evidence type="ECO:0000313" key="3">
    <source>
        <dbReference type="Proteomes" id="UP000821853"/>
    </source>
</evidence>
<sequence length="172" mass="19013">MFDPCEVFGPRAQISGDLATKENHAGTRLTPLGLASTPTPSGGMEVVVAGEDISPDELQKDGWKDIHHAHRENAAAKKIAEAPNPTFSADHAPKQHRPRPKRRIPPPEKLPEEDFKIVFRPHDGLNVRTSQADILDAAYKSAGISYVQGEQLRTNVTSNYFMLKPFLRRDAV</sequence>
<evidence type="ECO:0000256" key="1">
    <source>
        <dbReference type="SAM" id="MobiDB-lite"/>
    </source>
</evidence>
<dbReference type="AlphaFoldDB" id="A0A9J6G099"/>
<dbReference type="Proteomes" id="UP000821853">
    <property type="component" value="Chromosome 3"/>
</dbReference>
<dbReference type="EMBL" id="JABSTR010000005">
    <property type="protein sequence ID" value="KAH9371830.1"/>
    <property type="molecule type" value="Genomic_DNA"/>
</dbReference>
<name>A0A9J6G099_HAELO</name>
<reference evidence="2 3" key="1">
    <citation type="journal article" date="2020" name="Cell">
        <title>Large-Scale Comparative Analyses of Tick Genomes Elucidate Their Genetic Diversity and Vector Capacities.</title>
        <authorList>
            <consortium name="Tick Genome and Microbiome Consortium (TIGMIC)"/>
            <person name="Jia N."/>
            <person name="Wang J."/>
            <person name="Shi W."/>
            <person name="Du L."/>
            <person name="Sun Y."/>
            <person name="Zhan W."/>
            <person name="Jiang J.F."/>
            <person name="Wang Q."/>
            <person name="Zhang B."/>
            <person name="Ji P."/>
            <person name="Bell-Sakyi L."/>
            <person name="Cui X.M."/>
            <person name="Yuan T.T."/>
            <person name="Jiang B.G."/>
            <person name="Yang W.F."/>
            <person name="Lam T.T."/>
            <person name="Chang Q.C."/>
            <person name="Ding S.J."/>
            <person name="Wang X.J."/>
            <person name="Zhu J.G."/>
            <person name="Ruan X.D."/>
            <person name="Zhao L."/>
            <person name="Wei J.T."/>
            <person name="Ye R.Z."/>
            <person name="Que T.C."/>
            <person name="Du C.H."/>
            <person name="Zhou Y.H."/>
            <person name="Cheng J.X."/>
            <person name="Dai P.F."/>
            <person name="Guo W.B."/>
            <person name="Han X.H."/>
            <person name="Huang E.J."/>
            <person name="Li L.F."/>
            <person name="Wei W."/>
            <person name="Gao Y.C."/>
            <person name="Liu J.Z."/>
            <person name="Shao H.Z."/>
            <person name="Wang X."/>
            <person name="Wang C.C."/>
            <person name="Yang T.C."/>
            <person name="Huo Q.B."/>
            <person name="Li W."/>
            <person name="Chen H.Y."/>
            <person name="Chen S.E."/>
            <person name="Zhou L.G."/>
            <person name="Ni X.B."/>
            <person name="Tian J.H."/>
            <person name="Sheng Y."/>
            <person name="Liu T."/>
            <person name="Pan Y.S."/>
            <person name="Xia L.Y."/>
            <person name="Li J."/>
            <person name="Zhao F."/>
            <person name="Cao W.C."/>
        </authorList>
    </citation>
    <scope>NUCLEOTIDE SEQUENCE [LARGE SCALE GENOMIC DNA]</scope>
    <source>
        <strain evidence="2">HaeL-2018</strain>
    </source>
</reference>
<feature type="compositionally biased region" description="Basic residues" evidence="1">
    <location>
        <begin position="94"/>
        <end position="104"/>
    </location>
</feature>
<comment type="caution">
    <text evidence="2">The sequence shown here is derived from an EMBL/GenBank/DDBJ whole genome shotgun (WGS) entry which is preliminary data.</text>
</comment>
<protein>
    <submittedName>
        <fullName evidence="2">Uncharacterized protein</fullName>
    </submittedName>
</protein>
<accession>A0A9J6G099</accession>